<sequence>MDPTLVSVTDVVRRVLPEDRAGALSGPDQELRDLGLGSLELVSLLVALEDAFSVRLPADVLHHATFRSVRTLTAALRTTPEAEDPHAGSR</sequence>
<feature type="domain" description="Carrier" evidence="1">
    <location>
        <begin position="2"/>
        <end position="80"/>
    </location>
</feature>
<organism evidence="2 3">
    <name type="scientific">Streptomyces parvulus</name>
    <dbReference type="NCBI Taxonomy" id="146923"/>
    <lineage>
        <taxon>Bacteria</taxon>
        <taxon>Bacillati</taxon>
        <taxon>Actinomycetota</taxon>
        <taxon>Actinomycetes</taxon>
        <taxon>Kitasatosporales</taxon>
        <taxon>Streptomycetaceae</taxon>
        <taxon>Streptomyces</taxon>
    </lineage>
</organism>
<dbReference type="Pfam" id="PF00550">
    <property type="entry name" value="PP-binding"/>
    <property type="match status" value="1"/>
</dbReference>
<dbReference type="SUPFAM" id="SSF47336">
    <property type="entry name" value="ACP-like"/>
    <property type="match status" value="1"/>
</dbReference>
<gene>
    <name evidence="2" type="ORF">DVZ84_17770</name>
</gene>
<evidence type="ECO:0000259" key="1">
    <source>
        <dbReference type="PROSITE" id="PS50075"/>
    </source>
</evidence>
<name>A0A369V7Q9_9ACTN</name>
<dbReference type="EMBL" id="QQBH01000010">
    <property type="protein sequence ID" value="RDD87920.1"/>
    <property type="molecule type" value="Genomic_DNA"/>
</dbReference>
<dbReference type="AlphaFoldDB" id="A0A369V7Q9"/>
<dbReference type="InterPro" id="IPR036736">
    <property type="entry name" value="ACP-like_sf"/>
</dbReference>
<dbReference type="PROSITE" id="PS50075">
    <property type="entry name" value="CARRIER"/>
    <property type="match status" value="1"/>
</dbReference>
<dbReference type="STRING" id="146923.Spa2297_02940"/>
<dbReference type="InterPro" id="IPR009081">
    <property type="entry name" value="PP-bd_ACP"/>
</dbReference>
<evidence type="ECO:0000313" key="2">
    <source>
        <dbReference type="EMBL" id="RDD87920.1"/>
    </source>
</evidence>
<dbReference type="Proteomes" id="UP000253742">
    <property type="component" value="Unassembled WGS sequence"/>
</dbReference>
<proteinExistence type="predicted"/>
<protein>
    <submittedName>
        <fullName evidence="2">Acyl carrier protein</fullName>
    </submittedName>
</protein>
<dbReference type="RefSeq" id="WP_114529775.1">
    <property type="nucleotide sequence ID" value="NZ_JBHYWK010000002.1"/>
</dbReference>
<dbReference type="Gene3D" id="1.10.1200.10">
    <property type="entry name" value="ACP-like"/>
    <property type="match status" value="1"/>
</dbReference>
<reference evidence="2 3" key="1">
    <citation type="submission" date="2018-07" db="EMBL/GenBank/DDBJ databases">
        <title>Genome guided investigation of antibiotics producing actinomycetales strain isolated from a Macau mangrove ecosystem.</title>
        <authorList>
            <person name="Hu D."/>
        </authorList>
    </citation>
    <scope>NUCLEOTIDE SEQUENCE [LARGE SCALE GENOMIC DNA]</scope>
    <source>
        <strain evidence="2 3">2297</strain>
    </source>
</reference>
<accession>A0A369V7Q9</accession>
<evidence type="ECO:0000313" key="3">
    <source>
        <dbReference type="Proteomes" id="UP000253742"/>
    </source>
</evidence>
<comment type="caution">
    <text evidence="2">The sequence shown here is derived from an EMBL/GenBank/DDBJ whole genome shotgun (WGS) entry which is preliminary data.</text>
</comment>